<evidence type="ECO:0000313" key="3">
    <source>
        <dbReference type="EMBL" id="CAD5233968.1"/>
    </source>
</evidence>
<evidence type="ECO:0000259" key="2">
    <source>
        <dbReference type="Pfam" id="PF18701"/>
    </source>
</evidence>
<feature type="compositionally biased region" description="Acidic residues" evidence="1">
    <location>
        <begin position="179"/>
        <end position="188"/>
    </location>
</feature>
<accession>A0A1I7SLA8</accession>
<feature type="region of interest" description="Disordered" evidence="1">
    <location>
        <begin position="165"/>
        <end position="232"/>
    </location>
</feature>
<gene>
    <name evidence="3" type="ORF">BXYJ_LOCUS14059</name>
</gene>
<dbReference type="WBParaSite" id="BXY_1384000.1">
    <property type="protein sequence ID" value="BXY_1384000.1"/>
    <property type="gene ID" value="BXY_1384000"/>
</dbReference>
<organism evidence="5 7">
    <name type="scientific">Bursaphelenchus xylophilus</name>
    <name type="common">Pinewood nematode worm</name>
    <name type="synonym">Aphelenchoides xylophilus</name>
    <dbReference type="NCBI Taxonomy" id="6326"/>
    <lineage>
        <taxon>Eukaryota</taxon>
        <taxon>Metazoa</taxon>
        <taxon>Ecdysozoa</taxon>
        <taxon>Nematoda</taxon>
        <taxon>Chromadorea</taxon>
        <taxon>Rhabditida</taxon>
        <taxon>Tylenchina</taxon>
        <taxon>Tylenchomorpha</taxon>
        <taxon>Aphelenchoidea</taxon>
        <taxon>Aphelenchoididae</taxon>
        <taxon>Bursaphelenchus</taxon>
    </lineage>
</organism>
<dbReference type="Proteomes" id="UP000582659">
    <property type="component" value="Unassembled WGS sequence"/>
</dbReference>
<evidence type="ECO:0000313" key="7">
    <source>
        <dbReference type="WBParaSite" id="BXY_1384000.1"/>
    </source>
</evidence>
<dbReference type="eggNOG" id="KOG0017">
    <property type="taxonomic scope" value="Eukaryota"/>
</dbReference>
<protein>
    <submittedName>
        <fullName evidence="3">(pine wood nematode) hypothetical protein</fullName>
    </submittedName>
    <submittedName>
        <fullName evidence="7">DUF5641 domain-containing protein</fullName>
    </submittedName>
</protein>
<evidence type="ECO:0000313" key="6">
    <source>
        <dbReference type="Proteomes" id="UP000659654"/>
    </source>
</evidence>
<dbReference type="Proteomes" id="UP000095284">
    <property type="component" value="Unplaced"/>
</dbReference>
<sequence length="799" mass="90842">MRQLEALVVRSEAVVNYRPLISPGSNAAILRPIDFLLPAGTKSLEPPSTEHYPDDPEWVPQDRLEQRLQRLKGLQEKNLDKFWTIWKTAYLQSIATNEHQASNTKTQRTTPRIGETVLIHDDTQPRSNWKYGTVKSCQPDRDGVHRVATIALPDGKELQRALPHLYPLEIRPPPKQETDEASDTEDDVQPASAHTSSGTAQTGQPAPLVPSTEPASPPDDVSARPQRAARRSAKNNIKQWAALLLTIVTLSGCISIAQGQSPFVCAHGGKTVIWTPPPIIPDCQEITNKKMIPATAKLFEHNRATFTTKATRCRIHHDRFELWTDPNGRQRSEARRIAPETPITTTECRQMEAQGTCRYGSLQQRGSIWKTAEELSNDEFPGRFYSLFSAKIIETKNCILDHLNVYATHRNVTPFATDAELKDCSYGNGKCRISDQEILVWEPNPHQADEFRFIEEIEGVTDNNSSFNDFKNSRRFTFQNKTVLINGKEALLTNQGFAIIITSRHQRGIGEERAAREQYTEFRDYQRSARMASHFCELTKKLAKIVRSMSDENPVPLLKIAFNTSAVKVRKLADALFEVQICTELPDVKFVPTSECREWPPVVSAHLPNHTQWVIKPGTLEIVEKPQHINNCASNKTMHWNGSFVELDHQTGLLRPFKVQQQAPLLIKILDDEAIIKNWELASSDVTMRQIIADMHKAAEVQRQLGPIRRSSNPQKIEDEVEEFLIPWWVWRTLDATWRFMVTLVVAINIIQFIRWARMVSAPQVKEPDIAQKPRRESPPQRRTPDGRPLDFWGSPCNV</sequence>
<proteinExistence type="predicted"/>
<feature type="compositionally biased region" description="Basic and acidic residues" evidence="1">
    <location>
        <begin position="767"/>
        <end position="789"/>
    </location>
</feature>
<dbReference type="AlphaFoldDB" id="A0A1I7SLA8"/>
<dbReference type="PANTHER" id="PTHR31524">
    <property type="match status" value="1"/>
</dbReference>
<evidence type="ECO:0000313" key="5">
    <source>
        <dbReference type="Proteomes" id="UP000095284"/>
    </source>
</evidence>
<reference evidence="7" key="1">
    <citation type="submission" date="2016-11" db="UniProtKB">
        <authorList>
            <consortium name="WormBaseParasite"/>
        </authorList>
    </citation>
    <scope>IDENTIFICATION</scope>
</reference>
<evidence type="ECO:0000313" key="4">
    <source>
        <dbReference type="EMBL" id="CAG9129452.1"/>
    </source>
</evidence>
<reference evidence="4" key="2">
    <citation type="submission" date="2020-08" db="EMBL/GenBank/DDBJ databases">
        <authorList>
            <person name="Kikuchi T."/>
        </authorList>
    </citation>
    <scope>NUCLEOTIDE SEQUENCE</scope>
    <source>
        <strain evidence="3">Ka4C1</strain>
    </source>
</reference>
<dbReference type="Proteomes" id="UP000659654">
    <property type="component" value="Unassembled WGS sequence"/>
</dbReference>
<feature type="domain" description="DUF5641" evidence="2">
    <location>
        <begin position="76"/>
        <end position="167"/>
    </location>
</feature>
<dbReference type="Pfam" id="PF18701">
    <property type="entry name" value="DUF5641"/>
    <property type="match status" value="1"/>
</dbReference>
<name>A0A1I7SLA8_BURXY</name>
<feature type="compositionally biased region" description="Polar residues" evidence="1">
    <location>
        <begin position="192"/>
        <end position="204"/>
    </location>
</feature>
<dbReference type="EMBL" id="CAJFDI010000006">
    <property type="protein sequence ID" value="CAD5233968.1"/>
    <property type="molecule type" value="Genomic_DNA"/>
</dbReference>
<dbReference type="OrthoDB" id="8019190at2759"/>
<keyword evidence="6" id="KW-1185">Reference proteome</keyword>
<dbReference type="InterPro" id="IPR040676">
    <property type="entry name" value="DUF5641"/>
</dbReference>
<evidence type="ECO:0000256" key="1">
    <source>
        <dbReference type="SAM" id="MobiDB-lite"/>
    </source>
</evidence>
<dbReference type="EMBL" id="CAJFCV020000006">
    <property type="protein sequence ID" value="CAG9129452.1"/>
    <property type="molecule type" value="Genomic_DNA"/>
</dbReference>
<dbReference type="PANTHER" id="PTHR31524:SF2">
    <property type="entry name" value="PROTEIN CBG10426"/>
    <property type="match status" value="1"/>
</dbReference>
<feature type="region of interest" description="Disordered" evidence="1">
    <location>
        <begin position="767"/>
        <end position="799"/>
    </location>
</feature>